<evidence type="ECO:0000256" key="1">
    <source>
        <dbReference type="SAM" id="SignalP"/>
    </source>
</evidence>
<dbReference type="KEGG" id="toy:FO059_13175"/>
<feature type="chain" id="PRO_5038355606" evidence="1">
    <location>
        <begin position="27"/>
        <end position="250"/>
    </location>
</feature>
<dbReference type="RefSeq" id="WP_143909423.1">
    <property type="nucleotide sequence ID" value="NZ_CP041765.1"/>
</dbReference>
<sequence length="250" mass="25456">MSRRTFTRIAAAGASAALIATGMSVAMGTGVASAYDAETCATSAQRSYDNFGSFGTDYYLSKEILNDGVVAPDGTVTFLIKSWGAGALISELRDFHPEGFELEKAEINVSWVLGGQGWEDATARAVESGNRVSVRGAGWTTAGGATAALRTTYRAPSDLEPGTKVDAGGAGFNVVLAGGDHDWTDLNLCATVRAKNAGEQVSGSLDNAGLGSVNTASANAFGSLTDPQGSIAGIINNLDFGKIIGGAMGS</sequence>
<gene>
    <name evidence="2" type="ORF">FO059_13175</name>
</gene>
<organism evidence="2 3">
    <name type="scientific">Tomitella fengzijianii</name>
    <dbReference type="NCBI Taxonomy" id="2597660"/>
    <lineage>
        <taxon>Bacteria</taxon>
        <taxon>Bacillati</taxon>
        <taxon>Actinomycetota</taxon>
        <taxon>Actinomycetes</taxon>
        <taxon>Mycobacteriales</taxon>
        <taxon>Tomitella</taxon>
    </lineage>
</organism>
<proteinExistence type="predicted"/>
<name>A0A516X4W6_9ACTN</name>
<feature type="signal peptide" evidence="1">
    <location>
        <begin position="1"/>
        <end position="26"/>
    </location>
</feature>
<accession>A0A516X4W6</accession>
<reference evidence="2 3" key="1">
    <citation type="submission" date="2019-07" db="EMBL/GenBank/DDBJ databases">
        <title>Tomitella cavernea sp. nov., an actinomycete isolated from soil.</title>
        <authorList>
            <person name="Cheng J."/>
        </authorList>
    </citation>
    <scope>NUCLEOTIDE SEQUENCE [LARGE SCALE GENOMIC DNA]</scope>
    <source>
        <strain evidence="2 3">HY188</strain>
    </source>
</reference>
<dbReference type="EMBL" id="CP041765">
    <property type="protein sequence ID" value="QDQ98090.1"/>
    <property type="molecule type" value="Genomic_DNA"/>
</dbReference>
<evidence type="ECO:0000313" key="3">
    <source>
        <dbReference type="Proteomes" id="UP000317344"/>
    </source>
</evidence>
<dbReference type="OrthoDB" id="4457497at2"/>
<keyword evidence="1" id="KW-0732">Signal</keyword>
<reference evidence="2 3" key="2">
    <citation type="submission" date="2019-07" db="EMBL/GenBank/DDBJ databases">
        <authorList>
            <person name="Huang Y."/>
        </authorList>
    </citation>
    <scope>NUCLEOTIDE SEQUENCE [LARGE SCALE GENOMIC DNA]</scope>
    <source>
        <strain evidence="2 3">HY188</strain>
    </source>
</reference>
<dbReference type="AlphaFoldDB" id="A0A516X4W6"/>
<protein>
    <submittedName>
        <fullName evidence="2">Uncharacterized protein</fullName>
    </submittedName>
</protein>
<evidence type="ECO:0000313" key="2">
    <source>
        <dbReference type="EMBL" id="QDQ98090.1"/>
    </source>
</evidence>
<dbReference type="Proteomes" id="UP000317344">
    <property type="component" value="Chromosome"/>
</dbReference>
<keyword evidence="3" id="KW-1185">Reference proteome</keyword>